<proteinExistence type="predicted"/>
<gene>
    <name evidence="2 3" type="primary">LOC108814550</name>
</gene>
<accession>A0A9W3BWG6</accession>
<evidence type="ECO:0000313" key="3">
    <source>
        <dbReference type="RefSeq" id="XP_056843610.1"/>
    </source>
</evidence>
<reference evidence="1" key="1">
    <citation type="journal article" date="2019" name="Database">
        <title>The radish genome database (RadishGD): an integrated information resource for radish genomics.</title>
        <authorList>
            <person name="Yu H.J."/>
            <person name="Baek S."/>
            <person name="Lee Y.J."/>
            <person name="Cho A."/>
            <person name="Mun J.H."/>
        </authorList>
    </citation>
    <scope>NUCLEOTIDE SEQUENCE [LARGE SCALE GENOMIC DNA]</scope>
    <source>
        <strain evidence="1">cv. WK10039</strain>
    </source>
</reference>
<dbReference type="AlphaFoldDB" id="A0A9W3BWG6"/>
<dbReference type="RefSeq" id="XP_056843610.1">
    <property type="nucleotide sequence ID" value="XM_056987630.1"/>
</dbReference>
<keyword evidence="1" id="KW-1185">Reference proteome</keyword>
<organism evidence="1 2">
    <name type="scientific">Raphanus sativus</name>
    <name type="common">Radish</name>
    <name type="synonym">Raphanus raphanistrum var. sativus</name>
    <dbReference type="NCBI Taxonomy" id="3726"/>
    <lineage>
        <taxon>Eukaryota</taxon>
        <taxon>Viridiplantae</taxon>
        <taxon>Streptophyta</taxon>
        <taxon>Embryophyta</taxon>
        <taxon>Tracheophyta</taxon>
        <taxon>Spermatophyta</taxon>
        <taxon>Magnoliopsida</taxon>
        <taxon>eudicotyledons</taxon>
        <taxon>Gunneridae</taxon>
        <taxon>Pentapetalae</taxon>
        <taxon>rosids</taxon>
        <taxon>malvids</taxon>
        <taxon>Brassicales</taxon>
        <taxon>Brassicaceae</taxon>
        <taxon>Brassiceae</taxon>
        <taxon>Raphanus</taxon>
    </lineage>
</organism>
<sequence length="104" mass="11016">MSSYTLLADLRAGRGASAAFLGGQIPVETSSVLTCCSSMRISSSGNDCLMEVSTVAYESFTLLTDLKAGCCSNTEEVRFLSLGARYARKQSGNGVSAKEMLRDI</sequence>
<reference evidence="2 3" key="2">
    <citation type="submission" date="2025-04" db="UniProtKB">
        <authorList>
            <consortium name="RefSeq"/>
        </authorList>
    </citation>
    <scope>IDENTIFICATION</scope>
    <source>
        <tissue evidence="2 3">Leaf</tissue>
    </source>
</reference>
<evidence type="ECO:0000313" key="2">
    <source>
        <dbReference type="RefSeq" id="XP_056843607.1"/>
    </source>
</evidence>
<protein>
    <submittedName>
        <fullName evidence="2 3">Uncharacterized protein LOC108814550 isoform X1</fullName>
    </submittedName>
</protein>
<dbReference type="RefSeq" id="XP_056843607.1">
    <property type="nucleotide sequence ID" value="XM_056987627.1"/>
</dbReference>
<dbReference type="GeneID" id="108814550"/>
<name>A0A9W3BWG6_RAPSA</name>
<evidence type="ECO:0000313" key="1">
    <source>
        <dbReference type="Proteomes" id="UP000504610"/>
    </source>
</evidence>
<dbReference type="KEGG" id="rsz:108814550"/>
<dbReference type="Proteomes" id="UP000504610">
    <property type="component" value="Chromosome 1"/>
</dbReference>